<evidence type="ECO:0000313" key="6">
    <source>
        <dbReference type="Proteomes" id="UP000029227"/>
    </source>
</evidence>
<dbReference type="Gene3D" id="1.20.1250.20">
    <property type="entry name" value="MFS general substrate transporter like domains"/>
    <property type="match status" value="1"/>
</dbReference>
<evidence type="ECO:0000256" key="4">
    <source>
        <dbReference type="SAM" id="Phobius"/>
    </source>
</evidence>
<gene>
    <name evidence="5" type="ORF">JCM19237_3691</name>
</gene>
<feature type="transmembrane region" description="Helical" evidence="4">
    <location>
        <begin position="45"/>
        <end position="64"/>
    </location>
</feature>
<dbReference type="InterPro" id="IPR011701">
    <property type="entry name" value="MFS"/>
</dbReference>
<dbReference type="Proteomes" id="UP000029227">
    <property type="component" value="Unassembled WGS sequence"/>
</dbReference>
<feature type="transmembrane region" description="Helical" evidence="4">
    <location>
        <begin position="70"/>
        <end position="98"/>
    </location>
</feature>
<dbReference type="InterPro" id="IPR036259">
    <property type="entry name" value="MFS_trans_sf"/>
</dbReference>
<accession>A0A090QSQ5</accession>
<dbReference type="GO" id="GO:0022857">
    <property type="term" value="F:transmembrane transporter activity"/>
    <property type="evidence" value="ECO:0007669"/>
    <property type="project" value="InterPro"/>
</dbReference>
<dbReference type="AlphaFoldDB" id="A0A090QSQ5"/>
<evidence type="ECO:0000256" key="2">
    <source>
        <dbReference type="ARBA" id="ARBA00022989"/>
    </source>
</evidence>
<protein>
    <submittedName>
        <fullName evidence="5">Probable MFS transporter</fullName>
    </submittedName>
</protein>
<keyword evidence="1 4" id="KW-0812">Transmembrane</keyword>
<dbReference type="STRING" id="754436.JCM19237_3691"/>
<sequence length="119" mass="12855">MMPISTHFDTGREFFSLAIALQNLLFGVFQPFVGMAADRWGAQRVIWTGAIAYALGLYLTSIALEPNWLFLTLGGLVGLGLSATSYVIVLGAVAVWYLRSTQLKPSASPLLPVHSVCLP</sequence>
<dbReference type="Pfam" id="PF07690">
    <property type="entry name" value="MFS_1"/>
    <property type="match status" value="1"/>
</dbReference>
<evidence type="ECO:0000256" key="1">
    <source>
        <dbReference type="ARBA" id="ARBA00022692"/>
    </source>
</evidence>
<dbReference type="EMBL" id="BBMN01000006">
    <property type="protein sequence ID" value="GAL05308.1"/>
    <property type="molecule type" value="Genomic_DNA"/>
</dbReference>
<keyword evidence="2 4" id="KW-1133">Transmembrane helix</keyword>
<feature type="transmembrane region" description="Helical" evidence="4">
    <location>
        <begin position="14"/>
        <end position="33"/>
    </location>
</feature>
<dbReference type="eggNOG" id="COG2814">
    <property type="taxonomic scope" value="Bacteria"/>
</dbReference>
<reference evidence="5 6" key="1">
    <citation type="journal article" date="2014" name="Genome Announc.">
        <title>Draft Genome Sequences of Two Vibrionaceae Species, Vibrio ponticus C121 and Photobacterium aphoticum C119, Isolated as Coral Reef Microbiota.</title>
        <authorList>
            <person name="Al-saari N."/>
            <person name="Meirelles P.M."/>
            <person name="Mino S."/>
            <person name="Suda W."/>
            <person name="Oshima K."/>
            <person name="Hattori M."/>
            <person name="Ohkuma M."/>
            <person name="Thompson F.L."/>
            <person name="Gomez-Gil B."/>
            <person name="Sawabe T."/>
            <person name="Sawabe T."/>
        </authorList>
    </citation>
    <scope>NUCLEOTIDE SEQUENCE [LARGE SCALE GENOMIC DNA]</scope>
    <source>
        <strain evidence="5 6">JCM 19237</strain>
    </source>
</reference>
<comment type="caution">
    <text evidence="5">The sequence shown here is derived from an EMBL/GenBank/DDBJ whole genome shotgun (WGS) entry which is preliminary data.</text>
</comment>
<name>A0A090QSQ5_9GAMM</name>
<proteinExistence type="predicted"/>
<organism evidence="5 6">
    <name type="scientific">Photobacterium aphoticum</name>
    <dbReference type="NCBI Taxonomy" id="754436"/>
    <lineage>
        <taxon>Bacteria</taxon>
        <taxon>Pseudomonadati</taxon>
        <taxon>Pseudomonadota</taxon>
        <taxon>Gammaproteobacteria</taxon>
        <taxon>Vibrionales</taxon>
        <taxon>Vibrionaceae</taxon>
        <taxon>Photobacterium</taxon>
    </lineage>
</organism>
<evidence type="ECO:0000256" key="3">
    <source>
        <dbReference type="ARBA" id="ARBA00023136"/>
    </source>
</evidence>
<evidence type="ECO:0000313" key="5">
    <source>
        <dbReference type="EMBL" id="GAL05308.1"/>
    </source>
</evidence>
<dbReference type="SUPFAM" id="SSF103473">
    <property type="entry name" value="MFS general substrate transporter"/>
    <property type="match status" value="1"/>
</dbReference>
<keyword evidence="3 4" id="KW-0472">Membrane</keyword>